<dbReference type="STRING" id="697329.Rumal_2019"/>
<dbReference type="AlphaFoldDB" id="E6UAW6"/>
<reference evidence="1 2" key="1">
    <citation type="journal article" date="2011" name="J. Bacteriol.">
        <title>Complete genome of the cellulolytic ruminal bacterium Ruminococcus albus 7.</title>
        <authorList>
            <person name="Suen G."/>
            <person name="Stevenson D.M."/>
            <person name="Bruce D.C."/>
            <person name="Chertkov O."/>
            <person name="Copeland A."/>
            <person name="Cheng J.F."/>
            <person name="Detter C."/>
            <person name="Detter J.C."/>
            <person name="Goodwin L.A."/>
            <person name="Han C.S."/>
            <person name="Hauser L.J."/>
            <person name="Ivanova N.N."/>
            <person name="Kyrpides N.C."/>
            <person name="Land M.L."/>
            <person name="Lapidus A."/>
            <person name="Lucas S."/>
            <person name="Ovchinnikova G."/>
            <person name="Pitluck S."/>
            <person name="Tapia R."/>
            <person name="Woyke T."/>
            <person name="Boyum J."/>
            <person name="Mead D."/>
            <person name="Weimer P.J."/>
        </authorList>
    </citation>
    <scope>NUCLEOTIDE SEQUENCE [LARGE SCALE GENOMIC DNA]</scope>
    <source>
        <strain evidence="2">ATCC 27210 / DSM 20455 / JCM 14654 / NCDO 2250 / 7</strain>
    </source>
</reference>
<dbReference type="Proteomes" id="UP000006919">
    <property type="component" value="Chromosome"/>
</dbReference>
<accession>E6UAW6</accession>
<evidence type="ECO:0000313" key="1">
    <source>
        <dbReference type="EMBL" id="ADU22512.1"/>
    </source>
</evidence>
<evidence type="ECO:0000313" key="2">
    <source>
        <dbReference type="Proteomes" id="UP000006919"/>
    </source>
</evidence>
<name>E6UAW6_RUMA7</name>
<dbReference type="InterPro" id="IPR029058">
    <property type="entry name" value="AB_hydrolase_fold"/>
</dbReference>
<protein>
    <recommendedName>
        <fullName evidence="3">Esterase</fullName>
    </recommendedName>
</protein>
<dbReference type="KEGG" id="ral:Rumal_2019"/>
<dbReference type="RefSeq" id="WP_013498672.1">
    <property type="nucleotide sequence ID" value="NC_014833.1"/>
</dbReference>
<dbReference type="HOGENOM" id="CLU_039834_4_1_9"/>
<gene>
    <name evidence="1" type="ordered locus">Rumal_2019</name>
</gene>
<organism evidence="1 2">
    <name type="scientific">Ruminococcus albus (strain ATCC 27210 / DSM 20455 / JCM 14654 / NCDO 2250 / 7)</name>
    <dbReference type="NCBI Taxonomy" id="697329"/>
    <lineage>
        <taxon>Bacteria</taxon>
        <taxon>Bacillati</taxon>
        <taxon>Bacillota</taxon>
        <taxon>Clostridia</taxon>
        <taxon>Eubacteriales</taxon>
        <taxon>Oscillospiraceae</taxon>
        <taxon>Ruminococcus</taxon>
    </lineage>
</organism>
<sequence>MKLVEYGDNSSQNYLIQLIDKRELEEIEDEIRLIVKHSNKNICLLAFIVDSWNQDLSPWSAPAVLGNEDFGDGAKNTLNEILQYTDDPEKDYYLGGYSLAGLFALWSAYQTDIFSGIAAVSPSIWFPGFTKYMYEHKPLTTNVYLSLGDREEKTKNPVMAQVGNAIRAGYESLKDNKIHCTMEWNQGNHFKEPELRMAKGFAWLLKKG</sequence>
<proteinExistence type="predicted"/>
<dbReference type="Gene3D" id="3.40.50.1820">
    <property type="entry name" value="alpha/beta hydrolase"/>
    <property type="match status" value="1"/>
</dbReference>
<dbReference type="EMBL" id="CP002403">
    <property type="protein sequence ID" value="ADU22512.1"/>
    <property type="molecule type" value="Genomic_DNA"/>
</dbReference>
<dbReference type="eggNOG" id="COG2819">
    <property type="taxonomic scope" value="Bacteria"/>
</dbReference>
<evidence type="ECO:0008006" key="3">
    <source>
        <dbReference type="Google" id="ProtNLM"/>
    </source>
</evidence>
<dbReference type="SUPFAM" id="SSF53474">
    <property type="entry name" value="alpha/beta-Hydrolases"/>
    <property type="match status" value="1"/>
</dbReference>
<dbReference type="OrthoDB" id="9794761at2"/>